<keyword evidence="1" id="KW-0732">Signal</keyword>
<evidence type="ECO:0000313" key="3">
    <source>
        <dbReference type="Proteomes" id="UP000663860"/>
    </source>
</evidence>
<dbReference type="EMBL" id="CAJNOE010002324">
    <property type="protein sequence ID" value="CAF1478214.1"/>
    <property type="molecule type" value="Genomic_DNA"/>
</dbReference>
<feature type="chain" id="PRO_5032971813" evidence="1">
    <location>
        <begin position="24"/>
        <end position="238"/>
    </location>
</feature>
<organism evidence="2 3">
    <name type="scientific">Adineta steineri</name>
    <dbReference type="NCBI Taxonomy" id="433720"/>
    <lineage>
        <taxon>Eukaryota</taxon>
        <taxon>Metazoa</taxon>
        <taxon>Spiralia</taxon>
        <taxon>Gnathifera</taxon>
        <taxon>Rotifera</taxon>
        <taxon>Eurotatoria</taxon>
        <taxon>Bdelloidea</taxon>
        <taxon>Adinetida</taxon>
        <taxon>Adinetidae</taxon>
        <taxon>Adineta</taxon>
    </lineage>
</organism>
<evidence type="ECO:0000256" key="1">
    <source>
        <dbReference type="SAM" id="SignalP"/>
    </source>
</evidence>
<accession>A0A815RLZ2</accession>
<gene>
    <name evidence="2" type="ORF">IZO911_LOCUS43845</name>
</gene>
<reference evidence="2" key="1">
    <citation type="submission" date="2021-02" db="EMBL/GenBank/DDBJ databases">
        <authorList>
            <person name="Nowell W R."/>
        </authorList>
    </citation>
    <scope>NUCLEOTIDE SEQUENCE</scope>
</reference>
<sequence>MQFIWICILILTTISINFGIGHAWSWSSPEIRTVHIYNESTVNISWYYSYFETEPSFVELSVILYKLNSTYIFCNNFTMDGKDRFNFTSLMVVNNNFLNANGYYAVVLEYNTTYKYGINESTWMSGTSDFKLFKMATTPIPRDDYFLDIRSNSVIITMMWPREIPYFKLDMYVQLNDRDTTLPIETVSNGTYLISKYRFDNLLPDTNYNLTTNFTRKYLPYVLHSSSKRSGIIRTLKN</sequence>
<comment type="caution">
    <text evidence="2">The sequence shown here is derived from an EMBL/GenBank/DDBJ whole genome shotgun (WGS) entry which is preliminary data.</text>
</comment>
<protein>
    <submittedName>
        <fullName evidence="2">Uncharacterized protein</fullName>
    </submittedName>
</protein>
<proteinExistence type="predicted"/>
<dbReference type="AlphaFoldDB" id="A0A815RLZ2"/>
<name>A0A815RLZ2_9BILA</name>
<feature type="signal peptide" evidence="1">
    <location>
        <begin position="1"/>
        <end position="23"/>
    </location>
</feature>
<dbReference type="Proteomes" id="UP000663860">
    <property type="component" value="Unassembled WGS sequence"/>
</dbReference>
<evidence type="ECO:0000313" key="2">
    <source>
        <dbReference type="EMBL" id="CAF1478214.1"/>
    </source>
</evidence>